<dbReference type="PANTHER" id="PTHR43877">
    <property type="entry name" value="AMINOALKYLPHOSPHONATE N-ACETYLTRANSFERASE-RELATED-RELATED"/>
    <property type="match status" value="1"/>
</dbReference>
<reference evidence="5 6" key="1">
    <citation type="submission" date="2016-10" db="EMBL/GenBank/DDBJ databases">
        <authorList>
            <person name="de Groot N.N."/>
        </authorList>
    </citation>
    <scope>NUCLEOTIDE SEQUENCE [LARGE SCALE GENOMIC DNA]</scope>
    <source>
        <strain evidence="5 6">CGMCC 4.2022</strain>
    </source>
</reference>
<evidence type="ECO:0000313" key="5">
    <source>
        <dbReference type="EMBL" id="SDM96436.1"/>
    </source>
</evidence>
<dbReference type="EMBL" id="FNIE01000002">
    <property type="protein sequence ID" value="SDM96436.1"/>
    <property type="molecule type" value="Genomic_DNA"/>
</dbReference>
<dbReference type="AlphaFoldDB" id="A0A1G9XJ44"/>
<dbReference type="InterPro" id="IPR000182">
    <property type="entry name" value="GNAT_dom"/>
</dbReference>
<accession>A0A1G9XJ44</accession>
<protein>
    <submittedName>
        <fullName evidence="5">Ribosomal protein S18 acetylase RimI</fullName>
    </submittedName>
</protein>
<dbReference type="Proteomes" id="UP000199341">
    <property type="component" value="Unassembled WGS sequence"/>
</dbReference>
<feature type="domain" description="N-acetyltransferase" evidence="4">
    <location>
        <begin position="13"/>
        <end position="177"/>
    </location>
</feature>
<keyword evidence="6" id="KW-1185">Reference proteome</keyword>
<dbReference type="Gene3D" id="3.40.630.30">
    <property type="match status" value="1"/>
</dbReference>
<dbReference type="STRING" id="310781.SAMN05216259_102152"/>
<feature type="compositionally biased region" description="Basic and acidic residues" evidence="3">
    <location>
        <begin position="7"/>
        <end position="21"/>
    </location>
</feature>
<dbReference type="PANTHER" id="PTHR43877:SF2">
    <property type="entry name" value="AMINOALKYLPHOSPHONATE N-ACETYLTRANSFERASE-RELATED"/>
    <property type="match status" value="1"/>
</dbReference>
<keyword evidence="2" id="KW-0012">Acyltransferase</keyword>
<dbReference type="Pfam" id="PF00583">
    <property type="entry name" value="Acetyltransf_1"/>
    <property type="match status" value="1"/>
</dbReference>
<dbReference type="GO" id="GO:0005840">
    <property type="term" value="C:ribosome"/>
    <property type="evidence" value="ECO:0007669"/>
    <property type="project" value="UniProtKB-KW"/>
</dbReference>
<keyword evidence="5" id="KW-0689">Ribosomal protein</keyword>
<evidence type="ECO:0000259" key="4">
    <source>
        <dbReference type="PROSITE" id="PS51186"/>
    </source>
</evidence>
<proteinExistence type="predicted"/>
<dbReference type="RefSeq" id="WP_093782876.1">
    <property type="nucleotide sequence ID" value="NZ_FNIE01000002.1"/>
</dbReference>
<dbReference type="SUPFAM" id="SSF55729">
    <property type="entry name" value="Acyl-CoA N-acyltransferases (Nat)"/>
    <property type="match status" value="1"/>
</dbReference>
<dbReference type="OrthoDB" id="4458954at2"/>
<name>A0A1G9XJ44_9ACTN</name>
<organism evidence="5 6">
    <name type="scientific">Actinacidiphila guanduensis</name>
    <dbReference type="NCBI Taxonomy" id="310781"/>
    <lineage>
        <taxon>Bacteria</taxon>
        <taxon>Bacillati</taxon>
        <taxon>Actinomycetota</taxon>
        <taxon>Actinomycetes</taxon>
        <taxon>Kitasatosporales</taxon>
        <taxon>Streptomycetaceae</taxon>
        <taxon>Actinacidiphila</taxon>
    </lineage>
</organism>
<dbReference type="PROSITE" id="PS51186">
    <property type="entry name" value="GNAT"/>
    <property type="match status" value="1"/>
</dbReference>
<keyword evidence="1" id="KW-0808">Transferase</keyword>
<evidence type="ECO:0000256" key="1">
    <source>
        <dbReference type="ARBA" id="ARBA00022679"/>
    </source>
</evidence>
<dbReference type="InterPro" id="IPR016181">
    <property type="entry name" value="Acyl_CoA_acyltransferase"/>
</dbReference>
<feature type="region of interest" description="Disordered" evidence="3">
    <location>
        <begin position="1"/>
        <end position="21"/>
    </location>
</feature>
<dbReference type="GO" id="GO:0016747">
    <property type="term" value="F:acyltransferase activity, transferring groups other than amino-acyl groups"/>
    <property type="evidence" value="ECO:0007669"/>
    <property type="project" value="InterPro"/>
</dbReference>
<evidence type="ECO:0000256" key="2">
    <source>
        <dbReference type="ARBA" id="ARBA00023315"/>
    </source>
</evidence>
<dbReference type="InterPro" id="IPR050832">
    <property type="entry name" value="Bact_Acetyltransf"/>
</dbReference>
<evidence type="ECO:0000313" key="6">
    <source>
        <dbReference type="Proteomes" id="UP000199341"/>
    </source>
</evidence>
<sequence length="187" mass="20207">MTHHRARSEQQEPLIRPRTEDDLGDCARALAEVHRQDGYPLNWPEQPAEWIAEAGGLGAWVAELDGRLAGHVGLSPSGPGDLAPVLWGDRNGTGPERAAVVSRLFVAPGARGHGIGALLIGRAEREARRRGLHPVLDVAASDKAAAALYERLGWERLATMEQQWSPRQTVTVHCYAAGSRTIAPARP</sequence>
<gene>
    <name evidence="5" type="ORF">SAMN05216259_102152</name>
</gene>
<keyword evidence="5" id="KW-0687">Ribonucleoprotein</keyword>
<evidence type="ECO:0000256" key="3">
    <source>
        <dbReference type="SAM" id="MobiDB-lite"/>
    </source>
</evidence>
<dbReference type="CDD" id="cd04301">
    <property type="entry name" value="NAT_SF"/>
    <property type="match status" value="1"/>
</dbReference>